<dbReference type="eggNOG" id="COG0631">
    <property type="taxonomic scope" value="Bacteria"/>
</dbReference>
<dbReference type="InterPro" id="IPR001932">
    <property type="entry name" value="PPM-type_phosphatase-like_dom"/>
</dbReference>
<reference evidence="4" key="1">
    <citation type="submission" date="2017-04" db="EMBL/GenBank/DDBJ databases">
        <title>Function of individual gut microbiota members based on whole genome sequencing of pure cultures obtained from chicken caecum.</title>
        <authorList>
            <person name="Medvecky M."/>
            <person name="Cejkova D."/>
            <person name="Polansky O."/>
            <person name="Karasova D."/>
            <person name="Kubasova T."/>
            <person name="Cizek A."/>
            <person name="Rychlik I."/>
        </authorList>
    </citation>
    <scope>NUCLEOTIDE SEQUENCE [LARGE SCALE GENOMIC DNA]</scope>
    <source>
        <strain evidence="4">An70</strain>
    </source>
</reference>
<proteinExistence type="predicted"/>
<dbReference type="SMART" id="SM00331">
    <property type="entry name" value="PP2C_SIG"/>
    <property type="match status" value="1"/>
</dbReference>
<dbReference type="Gene3D" id="3.60.40.10">
    <property type="entry name" value="PPM-type phosphatase domain"/>
    <property type="match status" value="1"/>
</dbReference>
<feature type="domain" description="PPM-type phosphatase" evidence="2">
    <location>
        <begin position="90"/>
        <end position="320"/>
    </location>
</feature>
<evidence type="ECO:0000313" key="4">
    <source>
        <dbReference type="Proteomes" id="UP000196560"/>
    </source>
</evidence>
<keyword evidence="4" id="KW-1185">Reference proteome</keyword>
<evidence type="ECO:0000259" key="2">
    <source>
        <dbReference type="PROSITE" id="PS51746"/>
    </source>
</evidence>
<dbReference type="SUPFAM" id="SSF81606">
    <property type="entry name" value="PP2C-like"/>
    <property type="match status" value="1"/>
</dbReference>
<feature type="compositionally biased region" description="Basic and acidic residues" evidence="1">
    <location>
        <begin position="20"/>
        <end position="34"/>
    </location>
</feature>
<dbReference type="STRING" id="1118060.GCA_000311845_00159"/>
<protein>
    <recommendedName>
        <fullName evidence="2">PPM-type phosphatase domain-containing protein</fullName>
    </recommendedName>
</protein>
<feature type="region of interest" description="Disordered" evidence="1">
    <location>
        <begin position="15"/>
        <end position="42"/>
    </location>
</feature>
<evidence type="ECO:0000256" key="1">
    <source>
        <dbReference type="SAM" id="MobiDB-lite"/>
    </source>
</evidence>
<gene>
    <name evidence="3" type="ORF">B5G21_06475</name>
</gene>
<dbReference type="Proteomes" id="UP000196560">
    <property type="component" value="Unassembled WGS sequence"/>
</dbReference>
<dbReference type="PROSITE" id="PS51746">
    <property type="entry name" value="PPM_2"/>
    <property type="match status" value="1"/>
</dbReference>
<dbReference type="SMART" id="SM00332">
    <property type="entry name" value="PP2Cc"/>
    <property type="match status" value="1"/>
</dbReference>
<sequence length="337" mass="35539">MHGCTTCAIRTGRIGSYDPSNRKDTTMHNHEDKQLGGVGFDLGAGSGSEMSAESLALPVDELSHGAASQEAPVERHPVEDISDVRDFMLVAASSSERGARLGNEDCAWYGDDSACVSDGIGGAPFGDVMSRLCCGAFDKAWKSALDTVGDAAGRWALGEWCMYQAFVSVDAFVSKVSSCLGEGSGATLVAVAACEGELVFGRMGDSTAYVLCDDGGLEHVFGNDRGRIRAGGNALRAAMGYHVLRNGGNVPLQTASMPMREGMKILLCSDGVWDQLPTARIAELLSLDGEPCTASRSIVLEAAEAGGERSDNATAVVIDVRRSEMPSRQQTPWISTW</sequence>
<name>A0A1Y3U252_9ACTN</name>
<organism evidence="3 4">
    <name type="scientific">Enorma massiliensis</name>
    <dbReference type="NCBI Taxonomy" id="1472761"/>
    <lineage>
        <taxon>Bacteria</taxon>
        <taxon>Bacillati</taxon>
        <taxon>Actinomycetota</taxon>
        <taxon>Coriobacteriia</taxon>
        <taxon>Coriobacteriales</taxon>
        <taxon>Coriobacteriaceae</taxon>
        <taxon>Enorma</taxon>
    </lineage>
</organism>
<dbReference type="InterPro" id="IPR036457">
    <property type="entry name" value="PPM-type-like_dom_sf"/>
</dbReference>
<dbReference type="AlphaFoldDB" id="A0A1Y3U252"/>
<evidence type="ECO:0000313" key="3">
    <source>
        <dbReference type="EMBL" id="OUN42841.1"/>
    </source>
</evidence>
<dbReference type="Pfam" id="PF13672">
    <property type="entry name" value="PP2C_2"/>
    <property type="match status" value="1"/>
</dbReference>
<accession>A0A1Y3U252</accession>
<comment type="caution">
    <text evidence="3">The sequence shown here is derived from an EMBL/GenBank/DDBJ whole genome shotgun (WGS) entry which is preliminary data.</text>
</comment>
<dbReference type="EMBL" id="NFHO01000006">
    <property type="protein sequence ID" value="OUN42841.1"/>
    <property type="molecule type" value="Genomic_DNA"/>
</dbReference>